<dbReference type="EMBL" id="JAQMWT010000063">
    <property type="protein sequence ID" value="KAJ8611785.1"/>
    <property type="molecule type" value="Genomic_DNA"/>
</dbReference>
<feature type="repeat" description="ANK" evidence="3">
    <location>
        <begin position="119"/>
        <end position="151"/>
    </location>
</feature>
<feature type="domain" description="RING-type" evidence="6">
    <location>
        <begin position="332"/>
        <end position="375"/>
    </location>
</feature>
<dbReference type="PROSITE" id="PS50089">
    <property type="entry name" value="ZF_RING_2"/>
    <property type="match status" value="1"/>
</dbReference>
<dbReference type="Gene3D" id="3.30.40.10">
    <property type="entry name" value="Zinc/RING finger domain, C3HC4 (zinc finger)"/>
    <property type="match status" value="1"/>
</dbReference>
<dbReference type="InterPro" id="IPR002110">
    <property type="entry name" value="Ankyrin_rpt"/>
</dbReference>
<feature type="coiled-coil region" evidence="5">
    <location>
        <begin position="218"/>
        <end position="267"/>
    </location>
</feature>
<dbReference type="PROSITE" id="PS50297">
    <property type="entry name" value="ANK_REP_REGION"/>
    <property type="match status" value="4"/>
</dbReference>
<keyword evidence="1" id="KW-0677">Repeat</keyword>
<evidence type="ECO:0000259" key="6">
    <source>
        <dbReference type="PROSITE" id="PS50089"/>
    </source>
</evidence>
<dbReference type="PRINTS" id="PR01415">
    <property type="entry name" value="ANKYRIN"/>
</dbReference>
<keyword evidence="4" id="KW-0479">Metal-binding</keyword>
<dbReference type="Pfam" id="PF13920">
    <property type="entry name" value="zf-C3HC4_3"/>
    <property type="match status" value="1"/>
</dbReference>
<accession>A0AAD7UM47</accession>
<dbReference type="Proteomes" id="UP001230188">
    <property type="component" value="Unassembled WGS sequence"/>
</dbReference>
<dbReference type="PANTHER" id="PTHR24198:SF165">
    <property type="entry name" value="ANKYRIN REPEAT-CONTAINING PROTEIN-RELATED"/>
    <property type="match status" value="1"/>
</dbReference>
<dbReference type="GO" id="GO:0005737">
    <property type="term" value="C:cytoplasm"/>
    <property type="evidence" value="ECO:0007669"/>
    <property type="project" value="TreeGrafter"/>
</dbReference>
<name>A0AAD7UM47_9STRA</name>
<dbReference type="Pfam" id="PF12796">
    <property type="entry name" value="Ank_2"/>
    <property type="match status" value="2"/>
</dbReference>
<dbReference type="InterPro" id="IPR001841">
    <property type="entry name" value="Znf_RING"/>
</dbReference>
<keyword evidence="4" id="KW-0862">Zinc</keyword>
<keyword evidence="4" id="KW-0863">Zinc-finger</keyword>
<evidence type="ECO:0000256" key="1">
    <source>
        <dbReference type="ARBA" id="ARBA00022737"/>
    </source>
</evidence>
<keyword evidence="5" id="KW-0175">Coiled coil</keyword>
<feature type="repeat" description="ANK" evidence="3">
    <location>
        <begin position="53"/>
        <end position="85"/>
    </location>
</feature>
<organism evidence="7 8">
    <name type="scientific">Chrysophaeum taylorii</name>
    <dbReference type="NCBI Taxonomy" id="2483200"/>
    <lineage>
        <taxon>Eukaryota</taxon>
        <taxon>Sar</taxon>
        <taxon>Stramenopiles</taxon>
        <taxon>Ochrophyta</taxon>
        <taxon>Pelagophyceae</taxon>
        <taxon>Pelagomonadales</taxon>
        <taxon>Pelagomonadaceae</taxon>
        <taxon>Chrysophaeum</taxon>
    </lineage>
</organism>
<gene>
    <name evidence="7" type="ORF">CTAYLR_007731</name>
</gene>
<dbReference type="GO" id="GO:0008270">
    <property type="term" value="F:zinc ion binding"/>
    <property type="evidence" value="ECO:0007669"/>
    <property type="project" value="UniProtKB-KW"/>
</dbReference>
<keyword evidence="8" id="KW-1185">Reference proteome</keyword>
<dbReference type="InterPro" id="IPR013083">
    <property type="entry name" value="Znf_RING/FYVE/PHD"/>
</dbReference>
<evidence type="ECO:0000256" key="3">
    <source>
        <dbReference type="PROSITE-ProRule" id="PRU00023"/>
    </source>
</evidence>
<dbReference type="PANTHER" id="PTHR24198">
    <property type="entry name" value="ANKYRIN REPEAT AND PROTEIN KINASE DOMAIN-CONTAINING PROTEIN"/>
    <property type="match status" value="1"/>
</dbReference>
<feature type="repeat" description="ANK" evidence="3">
    <location>
        <begin position="86"/>
        <end position="118"/>
    </location>
</feature>
<dbReference type="SMART" id="SM00248">
    <property type="entry name" value="ANK"/>
    <property type="match status" value="5"/>
</dbReference>
<dbReference type="Gene3D" id="1.25.40.20">
    <property type="entry name" value="Ankyrin repeat-containing domain"/>
    <property type="match status" value="1"/>
</dbReference>
<feature type="repeat" description="ANK" evidence="3">
    <location>
        <begin position="184"/>
        <end position="206"/>
    </location>
</feature>
<feature type="repeat" description="ANK" evidence="3">
    <location>
        <begin position="152"/>
        <end position="184"/>
    </location>
</feature>
<dbReference type="InterPro" id="IPR036770">
    <property type="entry name" value="Ankyrin_rpt-contain_sf"/>
</dbReference>
<evidence type="ECO:0000313" key="7">
    <source>
        <dbReference type="EMBL" id="KAJ8611785.1"/>
    </source>
</evidence>
<proteinExistence type="predicted"/>
<evidence type="ECO:0000256" key="2">
    <source>
        <dbReference type="ARBA" id="ARBA00023043"/>
    </source>
</evidence>
<dbReference type="SUPFAM" id="SSF48403">
    <property type="entry name" value="Ankyrin repeat"/>
    <property type="match status" value="1"/>
</dbReference>
<sequence length="388" mass="42808">MGSVVSSVGSKETRQRARLYLADAMAMGLARARVGKVRWTLARGANVNDTDALGRSQLHIASSEGYAEVARALLDRGADVDLSDSGGRSPLFVAIYHDHVAVARLLLERDADANRATIDGDVPIHVACKRGNLQAARLLIEHGADANRRDAGGRSPLFVSSQRGRTEIARMLLSLEARQTADNEGVSPLYVACHRGHFDVVRLLLEESGVVPHLKDLNRIFRETNDETRRDLERLQIEIGERNRARNRELRAEVGELRAELKRWRDGELASRRVVDVDSSVSTVVVVESEPPAKVARKSALLFLSQEANRVKEERDSEVMQLRGELEDLELCTLCMTSRLDTVFMPCRHLLACEACAADLLGRYHAANAPCPVCREPITSLVAGVRLA</sequence>
<evidence type="ECO:0000256" key="4">
    <source>
        <dbReference type="PROSITE-ProRule" id="PRU00175"/>
    </source>
</evidence>
<dbReference type="PROSITE" id="PS50088">
    <property type="entry name" value="ANK_REPEAT"/>
    <property type="match status" value="5"/>
</dbReference>
<dbReference type="SUPFAM" id="SSF57850">
    <property type="entry name" value="RING/U-box"/>
    <property type="match status" value="1"/>
</dbReference>
<dbReference type="SMART" id="SM00184">
    <property type="entry name" value="RING"/>
    <property type="match status" value="1"/>
</dbReference>
<evidence type="ECO:0000256" key="5">
    <source>
        <dbReference type="SAM" id="Coils"/>
    </source>
</evidence>
<reference evidence="7" key="1">
    <citation type="submission" date="2023-01" db="EMBL/GenBank/DDBJ databases">
        <title>Metagenome sequencing of chrysophaentin producing Chrysophaeum taylorii.</title>
        <authorList>
            <person name="Davison J."/>
            <person name="Bewley C."/>
        </authorList>
    </citation>
    <scope>NUCLEOTIDE SEQUENCE</scope>
    <source>
        <strain evidence="7">NIES-1699</strain>
    </source>
</reference>
<evidence type="ECO:0000313" key="8">
    <source>
        <dbReference type="Proteomes" id="UP001230188"/>
    </source>
</evidence>
<keyword evidence="2 3" id="KW-0040">ANK repeat</keyword>
<comment type="caution">
    <text evidence="7">The sequence shown here is derived from an EMBL/GenBank/DDBJ whole genome shotgun (WGS) entry which is preliminary data.</text>
</comment>
<dbReference type="AlphaFoldDB" id="A0AAD7UM47"/>
<protein>
    <recommendedName>
        <fullName evidence="6">RING-type domain-containing protein</fullName>
    </recommendedName>
</protein>